<feature type="compositionally biased region" description="Polar residues" evidence="2">
    <location>
        <begin position="748"/>
        <end position="757"/>
    </location>
</feature>
<sequence length="757" mass="84036">MPSNSILSFFSPKFTGTVSAVRRKRRPRDKSIHSPSTELTSPSSAHIANPGRGPTLPDTACTPDGNPTIRSADSRGRQVLEGVMIGLAVAAPIVEAIPVVGTPLKAAVGDLLEILKAADQITQNRDDVRDLEERLCWLQDHLVKVPDASSDDIRERRADLTRKLDQTLKALKELGRKRVVRFAKIAEKISQSSKDIGHYIARYSALSIMHAENALERIEAGQKQMQEHWGVFIALLPHDIHGRMTGIILVDATRKEHLVSMDHAASYEMFAKAMARLFDGDKLEATIQRRYIEEGMYDLCVDEGTQVVPINGQRDWSAISPGTKIVMRVILPQRKVLGVYFPLSDGAFLRFVILPSSPDPIRVDFPLSACGWLRFVILPSDTDTIHVYVRLSGRAFLRFVIPASNTDPICVYLPLSATSAFQRFVILPFHTDPICVYFPLPAFGVLLRFVVLPSDTDTILIYFHLSASALPCFMILPSDTDPICIYFHHSALGVFLCFVILPSDTDPIRVYFPLSAFCALLRFAILSSDIDPIHVYFPLSANGAFLRFVILPSDTDTIRVYFHLSGCVCLRFVILPSDTDPVRVYPPLSIKYASPIYTSAIKLTFSTVILTVQEKMRLLESFCVTALADFDDRNSCLNGRIEEEPSSSSSPAMFPASSSFMSSSSILPSGFNFSEFVPSKCDSSKFGFSKSNLGEFNLSEDGSDEEGERTEEMDKDEDLVEEIYEEGYLTCEEGDEDDLIEGDEEDTSNSMVSKAVA</sequence>
<name>A0A8S0W4E7_CYCAE</name>
<evidence type="ECO:0000313" key="4">
    <source>
        <dbReference type="EMBL" id="CAA7270075.1"/>
    </source>
</evidence>
<dbReference type="Pfam" id="PF22893">
    <property type="entry name" value="ULD_2"/>
    <property type="match status" value="1"/>
</dbReference>
<evidence type="ECO:0000256" key="1">
    <source>
        <dbReference type="SAM" id="Coils"/>
    </source>
</evidence>
<feature type="compositionally biased region" description="Acidic residues" evidence="2">
    <location>
        <begin position="732"/>
        <end position="747"/>
    </location>
</feature>
<feature type="compositionally biased region" description="Polar residues" evidence="2">
    <location>
        <begin position="33"/>
        <end position="46"/>
    </location>
</feature>
<evidence type="ECO:0000313" key="5">
    <source>
        <dbReference type="Proteomes" id="UP000467700"/>
    </source>
</evidence>
<protein>
    <recommendedName>
        <fullName evidence="3">Ubiquitin-like domain-containing protein</fullName>
    </recommendedName>
</protein>
<dbReference type="AlphaFoldDB" id="A0A8S0W4E7"/>
<dbReference type="Proteomes" id="UP000467700">
    <property type="component" value="Unassembled WGS sequence"/>
</dbReference>
<dbReference type="OrthoDB" id="3059203at2759"/>
<feature type="region of interest" description="Disordered" evidence="2">
    <location>
        <begin position="730"/>
        <end position="757"/>
    </location>
</feature>
<comment type="caution">
    <text evidence="4">The sequence shown here is derived from an EMBL/GenBank/DDBJ whole genome shotgun (WGS) entry which is preliminary data.</text>
</comment>
<organism evidence="4 5">
    <name type="scientific">Cyclocybe aegerita</name>
    <name type="common">Black poplar mushroom</name>
    <name type="synonym">Agrocybe aegerita</name>
    <dbReference type="NCBI Taxonomy" id="1973307"/>
    <lineage>
        <taxon>Eukaryota</taxon>
        <taxon>Fungi</taxon>
        <taxon>Dikarya</taxon>
        <taxon>Basidiomycota</taxon>
        <taxon>Agaricomycotina</taxon>
        <taxon>Agaricomycetes</taxon>
        <taxon>Agaricomycetidae</taxon>
        <taxon>Agaricales</taxon>
        <taxon>Agaricineae</taxon>
        <taxon>Bolbitiaceae</taxon>
        <taxon>Cyclocybe</taxon>
    </lineage>
</organism>
<dbReference type="InterPro" id="IPR059179">
    <property type="entry name" value="MLKL-like_MCAfunc"/>
</dbReference>
<accession>A0A8S0W4E7</accession>
<dbReference type="InterPro" id="IPR054464">
    <property type="entry name" value="ULD_fung"/>
</dbReference>
<feature type="region of interest" description="Disordered" evidence="2">
    <location>
        <begin position="696"/>
        <end position="715"/>
    </location>
</feature>
<evidence type="ECO:0000259" key="3">
    <source>
        <dbReference type="Pfam" id="PF22893"/>
    </source>
</evidence>
<feature type="compositionally biased region" description="Acidic residues" evidence="2">
    <location>
        <begin position="701"/>
        <end position="715"/>
    </location>
</feature>
<dbReference type="CDD" id="cd21037">
    <property type="entry name" value="MLKL_NTD"/>
    <property type="match status" value="1"/>
</dbReference>
<dbReference type="EMBL" id="CACVBS010000085">
    <property type="protein sequence ID" value="CAA7270075.1"/>
    <property type="molecule type" value="Genomic_DNA"/>
</dbReference>
<gene>
    <name evidence="4" type="ORF">AAE3_LOCUS12356</name>
</gene>
<evidence type="ECO:0000256" key="2">
    <source>
        <dbReference type="SAM" id="MobiDB-lite"/>
    </source>
</evidence>
<keyword evidence="5" id="KW-1185">Reference proteome</keyword>
<reference evidence="4 5" key="1">
    <citation type="submission" date="2020-01" db="EMBL/GenBank/DDBJ databases">
        <authorList>
            <person name="Gupta K D."/>
        </authorList>
    </citation>
    <scope>NUCLEOTIDE SEQUENCE [LARGE SCALE GENOMIC DNA]</scope>
</reference>
<feature type="domain" description="Ubiquitin-like" evidence="3">
    <location>
        <begin position="246"/>
        <end position="331"/>
    </location>
</feature>
<feature type="coiled-coil region" evidence="1">
    <location>
        <begin position="114"/>
        <end position="177"/>
    </location>
</feature>
<keyword evidence="1" id="KW-0175">Coiled coil</keyword>
<proteinExistence type="predicted"/>
<feature type="region of interest" description="Disordered" evidence="2">
    <location>
        <begin position="20"/>
        <end position="72"/>
    </location>
</feature>